<evidence type="ECO:0000256" key="1">
    <source>
        <dbReference type="SAM" id="Coils"/>
    </source>
</evidence>
<reference evidence="5" key="1">
    <citation type="submission" date="2023-07" db="EMBL/GenBank/DDBJ databases">
        <title>30 novel species of actinomycetes from the DSMZ collection.</title>
        <authorList>
            <person name="Nouioui I."/>
        </authorList>
    </citation>
    <scope>NUCLEOTIDE SEQUENCE [LARGE SCALE GENOMIC DNA]</scope>
    <source>
        <strain evidence="5">DSM 44915</strain>
    </source>
</reference>
<gene>
    <name evidence="4" type="ORF">RM844_04460</name>
</gene>
<dbReference type="RefSeq" id="WP_311664950.1">
    <property type="nucleotide sequence ID" value="NZ_JAVREO010000002.1"/>
</dbReference>
<organism evidence="4 5">
    <name type="scientific">Streptomyces chisholmiae</name>
    <dbReference type="NCBI Taxonomy" id="3075540"/>
    <lineage>
        <taxon>Bacteria</taxon>
        <taxon>Bacillati</taxon>
        <taxon>Actinomycetota</taxon>
        <taxon>Actinomycetes</taxon>
        <taxon>Kitasatosporales</taxon>
        <taxon>Streptomycetaceae</taxon>
        <taxon>Streptomyces</taxon>
    </lineage>
</organism>
<dbReference type="EMBL" id="JAVREO010000002">
    <property type="protein sequence ID" value="MDT0265541.1"/>
    <property type="molecule type" value="Genomic_DNA"/>
</dbReference>
<feature type="transmembrane region" description="Helical" evidence="3">
    <location>
        <begin position="85"/>
        <end position="102"/>
    </location>
</feature>
<feature type="compositionally biased region" description="Basic and acidic residues" evidence="2">
    <location>
        <begin position="1"/>
        <end position="16"/>
    </location>
</feature>
<keyword evidence="5" id="KW-1185">Reference proteome</keyword>
<sequence length="127" mass="14052">MGRPQGDGEERHEARNEISGGDINGPVGQFGSVHGDVHMNWSGRQDPAELAKAVEEALTRAERAREEARREAERREREARDAEQDFQLLIALGVGVLVFLVLFFGFDLWWWVAGLLALAAAGKVAEL</sequence>
<proteinExistence type="predicted"/>
<protein>
    <recommendedName>
        <fullName evidence="6">DUF3040 domain-containing protein</fullName>
    </recommendedName>
</protein>
<accession>A0ABU2JKN3</accession>
<evidence type="ECO:0000256" key="2">
    <source>
        <dbReference type="SAM" id="MobiDB-lite"/>
    </source>
</evidence>
<evidence type="ECO:0000313" key="4">
    <source>
        <dbReference type="EMBL" id="MDT0265541.1"/>
    </source>
</evidence>
<evidence type="ECO:0000313" key="5">
    <source>
        <dbReference type="Proteomes" id="UP001183410"/>
    </source>
</evidence>
<keyword evidence="3" id="KW-0812">Transmembrane</keyword>
<keyword evidence="3" id="KW-1133">Transmembrane helix</keyword>
<comment type="caution">
    <text evidence="4">The sequence shown here is derived from an EMBL/GenBank/DDBJ whole genome shotgun (WGS) entry which is preliminary data.</text>
</comment>
<keyword evidence="1" id="KW-0175">Coiled coil</keyword>
<evidence type="ECO:0008006" key="6">
    <source>
        <dbReference type="Google" id="ProtNLM"/>
    </source>
</evidence>
<feature type="coiled-coil region" evidence="1">
    <location>
        <begin position="51"/>
        <end position="85"/>
    </location>
</feature>
<keyword evidence="3" id="KW-0472">Membrane</keyword>
<dbReference type="Proteomes" id="UP001183410">
    <property type="component" value="Unassembled WGS sequence"/>
</dbReference>
<feature type="region of interest" description="Disordered" evidence="2">
    <location>
        <begin position="1"/>
        <end position="30"/>
    </location>
</feature>
<name>A0ABU2JKN3_9ACTN</name>
<evidence type="ECO:0000256" key="3">
    <source>
        <dbReference type="SAM" id="Phobius"/>
    </source>
</evidence>